<dbReference type="InterPro" id="IPR005561">
    <property type="entry name" value="ANTAR"/>
</dbReference>
<evidence type="ECO:0000256" key="4">
    <source>
        <dbReference type="ARBA" id="ARBA00023163"/>
    </source>
</evidence>
<dbReference type="EMBL" id="VUJV01000006">
    <property type="protein sequence ID" value="KAA1416919.1"/>
    <property type="molecule type" value="Genomic_DNA"/>
</dbReference>
<evidence type="ECO:0000259" key="5">
    <source>
        <dbReference type="PROSITE" id="PS50921"/>
    </source>
</evidence>
<evidence type="ECO:0000256" key="2">
    <source>
        <dbReference type="ARBA" id="ARBA00022777"/>
    </source>
</evidence>
<dbReference type="AlphaFoldDB" id="A0A5B1LB57"/>
<keyword evidence="1" id="KW-0808">Transferase</keyword>
<dbReference type="GO" id="GO:0016301">
    <property type="term" value="F:kinase activity"/>
    <property type="evidence" value="ECO:0007669"/>
    <property type="project" value="UniProtKB-KW"/>
</dbReference>
<gene>
    <name evidence="6" type="ORF">F0U44_17185</name>
</gene>
<reference evidence="6 7" key="2">
    <citation type="submission" date="2019-09" db="EMBL/GenBank/DDBJ databases">
        <authorList>
            <person name="Jin C."/>
        </authorList>
    </citation>
    <scope>NUCLEOTIDE SEQUENCE [LARGE SCALE GENOMIC DNA]</scope>
    <source>
        <strain evidence="6 7">BN130099</strain>
    </source>
</reference>
<dbReference type="SUPFAM" id="SSF52172">
    <property type="entry name" value="CheY-like"/>
    <property type="match status" value="1"/>
</dbReference>
<protein>
    <submittedName>
        <fullName evidence="6">GAF and ANTAR domain-containing protein</fullName>
    </submittedName>
</protein>
<evidence type="ECO:0000256" key="1">
    <source>
        <dbReference type="ARBA" id="ARBA00022679"/>
    </source>
</evidence>
<dbReference type="RefSeq" id="WP_149729589.1">
    <property type="nucleotide sequence ID" value="NZ_VUJV01000006.1"/>
</dbReference>
<name>A0A5B1LB57_9ACTN</name>
<dbReference type="GO" id="GO:0003723">
    <property type="term" value="F:RNA binding"/>
    <property type="evidence" value="ECO:0007669"/>
    <property type="project" value="InterPro"/>
</dbReference>
<keyword evidence="7" id="KW-1185">Reference proteome</keyword>
<dbReference type="SUPFAM" id="SSF55781">
    <property type="entry name" value="GAF domain-like"/>
    <property type="match status" value="1"/>
</dbReference>
<dbReference type="InterPro" id="IPR036388">
    <property type="entry name" value="WH-like_DNA-bd_sf"/>
</dbReference>
<keyword evidence="4" id="KW-0804">Transcription</keyword>
<dbReference type="InterPro" id="IPR012074">
    <property type="entry name" value="GAF_ANTAR"/>
</dbReference>
<evidence type="ECO:0000313" key="6">
    <source>
        <dbReference type="EMBL" id="KAA1416919.1"/>
    </source>
</evidence>
<dbReference type="Pfam" id="PF03861">
    <property type="entry name" value="ANTAR"/>
    <property type="match status" value="1"/>
</dbReference>
<accession>A0A5B1LB57</accession>
<dbReference type="PIRSF" id="PIRSF036625">
    <property type="entry name" value="GAF_ANTAR"/>
    <property type="match status" value="1"/>
</dbReference>
<organism evidence="6 7">
    <name type="scientific">Nocardioides humilatus</name>
    <dbReference type="NCBI Taxonomy" id="2607660"/>
    <lineage>
        <taxon>Bacteria</taxon>
        <taxon>Bacillati</taxon>
        <taxon>Actinomycetota</taxon>
        <taxon>Actinomycetes</taxon>
        <taxon>Propionibacteriales</taxon>
        <taxon>Nocardioidaceae</taxon>
        <taxon>Nocardioides</taxon>
    </lineage>
</organism>
<keyword evidence="2" id="KW-0418">Kinase</keyword>
<dbReference type="Gene3D" id="1.10.10.10">
    <property type="entry name" value="Winged helix-like DNA-binding domain superfamily/Winged helix DNA-binding domain"/>
    <property type="match status" value="1"/>
</dbReference>
<dbReference type="Gene3D" id="3.30.450.40">
    <property type="match status" value="1"/>
</dbReference>
<proteinExistence type="predicted"/>
<sequence length="243" mass="26403">MNREHALASAFVDLADTLVSDYDVADLMHRLVGHTVRLLDVSEAGLLLSDQRGSLHVMASTTEQTKLLELFQIQSREGPCLDCYRTGVPLSVDDLADHAERWPTFAPVALEVGYRAVHTFPMRLREVTIGALNLFNTRPGTLSQDDGHIAQGLADVATIGLLQERAIHESVIVVAQLEGALASRVVIEQAKGVLAEQGGVDMDVAFERLRERARGANRRLADIAREVIAGEPKHVSEGTGSPL</sequence>
<reference evidence="6 7" key="1">
    <citation type="submission" date="2019-09" db="EMBL/GenBank/DDBJ databases">
        <title>Nocardioides panacisoli sp. nov., isolated from the soil of a ginseng field.</title>
        <authorList>
            <person name="Cho C."/>
        </authorList>
    </citation>
    <scope>NUCLEOTIDE SEQUENCE [LARGE SCALE GENOMIC DNA]</scope>
    <source>
        <strain evidence="6 7">BN130099</strain>
    </source>
</reference>
<feature type="domain" description="ANTAR" evidence="5">
    <location>
        <begin position="167"/>
        <end position="228"/>
    </location>
</feature>
<evidence type="ECO:0000313" key="7">
    <source>
        <dbReference type="Proteomes" id="UP000325003"/>
    </source>
</evidence>
<keyword evidence="3" id="KW-0805">Transcription regulation</keyword>
<evidence type="ECO:0000256" key="3">
    <source>
        <dbReference type="ARBA" id="ARBA00023015"/>
    </source>
</evidence>
<comment type="caution">
    <text evidence="6">The sequence shown here is derived from an EMBL/GenBank/DDBJ whole genome shotgun (WGS) entry which is preliminary data.</text>
</comment>
<dbReference type="Pfam" id="PF13185">
    <property type="entry name" value="GAF_2"/>
    <property type="match status" value="1"/>
</dbReference>
<dbReference type="InterPro" id="IPR003018">
    <property type="entry name" value="GAF"/>
</dbReference>
<dbReference type="SMART" id="SM01012">
    <property type="entry name" value="ANTAR"/>
    <property type="match status" value="1"/>
</dbReference>
<dbReference type="InterPro" id="IPR029016">
    <property type="entry name" value="GAF-like_dom_sf"/>
</dbReference>
<dbReference type="InterPro" id="IPR011006">
    <property type="entry name" value="CheY-like_superfamily"/>
</dbReference>
<dbReference type="Proteomes" id="UP000325003">
    <property type="component" value="Unassembled WGS sequence"/>
</dbReference>
<dbReference type="PROSITE" id="PS50921">
    <property type="entry name" value="ANTAR"/>
    <property type="match status" value="1"/>
</dbReference>